<evidence type="ECO:0000313" key="2">
    <source>
        <dbReference type="EMBL" id="VIO52890.1"/>
    </source>
</evidence>
<dbReference type="Proteomes" id="UP000746612">
    <property type="component" value="Unassembled WGS sequence"/>
</dbReference>
<reference evidence="1" key="2">
    <citation type="submission" date="2021-03" db="EMBL/GenBank/DDBJ databases">
        <authorList>
            <person name="Alouane T."/>
            <person name="Langin T."/>
            <person name="Bonhomme L."/>
        </authorList>
    </citation>
    <scope>NUCLEOTIDE SEQUENCE</scope>
    <source>
        <strain evidence="1">MDC_Fg202</strain>
    </source>
</reference>
<gene>
    <name evidence="2" type="ORF">FUG_LOCUS55189</name>
    <name evidence="1" type="ORF">MDCFG202_LOCUS180737</name>
</gene>
<dbReference type="EMBL" id="CAJPIJ010000109">
    <property type="protein sequence ID" value="CAG1978724.1"/>
    <property type="molecule type" value="Genomic_DNA"/>
</dbReference>
<reference evidence="2" key="1">
    <citation type="submission" date="2019-04" db="EMBL/GenBank/DDBJ databases">
        <authorList>
            <person name="Melise S."/>
            <person name="Noan J."/>
            <person name="Okalmin O."/>
        </authorList>
    </citation>
    <scope>NUCLEOTIDE SEQUENCE</scope>
    <source>
        <strain evidence="2">FN9</strain>
    </source>
</reference>
<evidence type="ECO:0000313" key="1">
    <source>
        <dbReference type="EMBL" id="CAG1978724.1"/>
    </source>
</evidence>
<proteinExistence type="predicted"/>
<dbReference type="AlphaFoldDB" id="A0A4U9ERC7"/>
<dbReference type="EMBL" id="CAAKMV010000044">
    <property type="protein sequence ID" value="VIO52890.1"/>
    <property type="molecule type" value="Genomic_DNA"/>
</dbReference>
<evidence type="ECO:0000313" key="3">
    <source>
        <dbReference type="Proteomes" id="UP000746612"/>
    </source>
</evidence>
<protein>
    <submittedName>
        <fullName evidence="1">Uncharacterized protein</fullName>
    </submittedName>
</protein>
<accession>A0A4U9ERC7</accession>
<sequence length="131" mass="14505">MPASCYATSAKTVPGTWEFPSPTAVQPPKWTETPLAPGTDSDCAAYVNWVKPLRKGSAVNRCFVVADIYEETPYDFVSLNPSLFYDDKKPTECELKEGYRYCLRKNPRRRATAGFETAIAVVPTKSSNSNA</sequence>
<organism evidence="1 3">
    <name type="scientific">Gibberella zeae</name>
    <name type="common">Wheat head blight fungus</name>
    <name type="synonym">Fusarium graminearum</name>
    <dbReference type="NCBI Taxonomy" id="5518"/>
    <lineage>
        <taxon>Eukaryota</taxon>
        <taxon>Fungi</taxon>
        <taxon>Dikarya</taxon>
        <taxon>Ascomycota</taxon>
        <taxon>Pezizomycotina</taxon>
        <taxon>Sordariomycetes</taxon>
        <taxon>Hypocreomycetidae</taxon>
        <taxon>Hypocreales</taxon>
        <taxon>Nectriaceae</taxon>
        <taxon>Fusarium</taxon>
    </lineage>
</organism>
<name>A0A4U9ERC7_GIBZA</name>